<dbReference type="RefSeq" id="WP_147927712.1">
    <property type="nucleotide sequence ID" value="NZ_VKAC01000011.1"/>
</dbReference>
<comment type="caution">
    <text evidence="2">The sequence shown here is derived from an EMBL/GenBank/DDBJ whole genome shotgun (WGS) entry which is preliminary data.</text>
</comment>
<gene>
    <name evidence="2" type="ORF">FMM08_17835</name>
</gene>
<keyword evidence="1" id="KW-0812">Transmembrane</keyword>
<sequence length="143" mass="14954">MRSPVLPSHLPARLASGAYILNSGLSKRNAPQEVAEGLHGFASTAYPFLQQVEPQKFVKALSTAEIVLGSALLLPFVPTGLVATGLAAFSGGLLGLYLRVPGMREPGSLRWTEQGQAIAKDVFLAGIAGTLLADSARRAKDAD</sequence>
<evidence type="ECO:0000313" key="2">
    <source>
        <dbReference type="EMBL" id="TXR52945.1"/>
    </source>
</evidence>
<name>A0A5C8Z4C0_9ACTN</name>
<keyword evidence="3" id="KW-1185">Reference proteome</keyword>
<proteinExistence type="predicted"/>
<reference evidence="2 3" key="1">
    <citation type="submission" date="2019-07" db="EMBL/GenBank/DDBJ databases">
        <title>Quadrisphaera sp. strain DD2A genome sequencing and assembly.</title>
        <authorList>
            <person name="Kim I."/>
        </authorList>
    </citation>
    <scope>NUCLEOTIDE SEQUENCE [LARGE SCALE GENOMIC DNA]</scope>
    <source>
        <strain evidence="2 3">DD2A</strain>
    </source>
</reference>
<organism evidence="2 3">
    <name type="scientific">Quadrisphaera setariae</name>
    <dbReference type="NCBI Taxonomy" id="2593304"/>
    <lineage>
        <taxon>Bacteria</taxon>
        <taxon>Bacillati</taxon>
        <taxon>Actinomycetota</taxon>
        <taxon>Actinomycetes</taxon>
        <taxon>Kineosporiales</taxon>
        <taxon>Kineosporiaceae</taxon>
        <taxon>Quadrisphaera</taxon>
    </lineage>
</organism>
<dbReference type="Proteomes" id="UP000321234">
    <property type="component" value="Unassembled WGS sequence"/>
</dbReference>
<keyword evidence="1" id="KW-1133">Transmembrane helix</keyword>
<feature type="transmembrane region" description="Helical" evidence="1">
    <location>
        <begin position="76"/>
        <end position="98"/>
    </location>
</feature>
<evidence type="ECO:0000256" key="1">
    <source>
        <dbReference type="SAM" id="Phobius"/>
    </source>
</evidence>
<dbReference type="AlphaFoldDB" id="A0A5C8Z4C0"/>
<accession>A0A5C8Z4C0</accession>
<dbReference type="EMBL" id="VKAC01000011">
    <property type="protein sequence ID" value="TXR52945.1"/>
    <property type="molecule type" value="Genomic_DNA"/>
</dbReference>
<keyword evidence="1" id="KW-0472">Membrane</keyword>
<evidence type="ECO:0000313" key="3">
    <source>
        <dbReference type="Proteomes" id="UP000321234"/>
    </source>
</evidence>
<protein>
    <recommendedName>
        <fullName evidence="4">DoxX protein</fullName>
    </recommendedName>
</protein>
<evidence type="ECO:0008006" key="4">
    <source>
        <dbReference type="Google" id="ProtNLM"/>
    </source>
</evidence>
<dbReference type="OrthoDB" id="3267263at2"/>